<organism evidence="2 3">
    <name type="scientific">Streptosporangium fragile</name>
    <dbReference type="NCBI Taxonomy" id="46186"/>
    <lineage>
        <taxon>Bacteria</taxon>
        <taxon>Bacillati</taxon>
        <taxon>Actinomycetota</taxon>
        <taxon>Actinomycetes</taxon>
        <taxon>Streptosporangiales</taxon>
        <taxon>Streptosporangiaceae</taxon>
        <taxon>Streptosporangium</taxon>
    </lineage>
</organism>
<reference evidence="3" key="1">
    <citation type="journal article" date="2019" name="Int. J. Syst. Evol. Microbiol.">
        <title>The Global Catalogue of Microorganisms (GCM) 10K type strain sequencing project: providing services to taxonomists for standard genome sequencing and annotation.</title>
        <authorList>
            <consortium name="The Broad Institute Genomics Platform"/>
            <consortium name="The Broad Institute Genome Sequencing Center for Infectious Disease"/>
            <person name="Wu L."/>
            <person name="Ma J."/>
        </authorList>
    </citation>
    <scope>NUCLEOTIDE SEQUENCE [LARGE SCALE GENOMIC DNA]</scope>
    <source>
        <strain evidence="3">JCM 6242</strain>
    </source>
</reference>
<dbReference type="EMBL" id="BAAAVI010000008">
    <property type="protein sequence ID" value="GAA2857178.1"/>
    <property type="molecule type" value="Genomic_DNA"/>
</dbReference>
<feature type="region of interest" description="Disordered" evidence="1">
    <location>
        <begin position="1"/>
        <end position="35"/>
    </location>
</feature>
<name>A0ABP6IAY1_9ACTN</name>
<evidence type="ECO:0000313" key="2">
    <source>
        <dbReference type="EMBL" id="GAA2857178.1"/>
    </source>
</evidence>
<evidence type="ECO:0000313" key="3">
    <source>
        <dbReference type="Proteomes" id="UP001500831"/>
    </source>
</evidence>
<keyword evidence="3" id="KW-1185">Reference proteome</keyword>
<proteinExistence type="predicted"/>
<comment type="caution">
    <text evidence="2">The sequence shown here is derived from an EMBL/GenBank/DDBJ whole genome shotgun (WGS) entry which is preliminary data.</text>
</comment>
<evidence type="ECO:0000256" key="1">
    <source>
        <dbReference type="SAM" id="MobiDB-lite"/>
    </source>
</evidence>
<dbReference type="Proteomes" id="UP001500831">
    <property type="component" value="Unassembled WGS sequence"/>
</dbReference>
<gene>
    <name evidence="2" type="ORF">GCM10010517_15520</name>
</gene>
<accession>A0ABP6IAY1</accession>
<protein>
    <submittedName>
        <fullName evidence="2">Uncharacterized protein</fullName>
    </submittedName>
</protein>
<sequence length="99" mass="10312">MAGSGARNLTRPRPHRYPGPPFTLGGGNLPTADAGYPDPVIRTATTGITTRSVGAAEVTTAAGEPLESLERLVAHLALQDPPRTVDHTVPCSAPDRSRC</sequence>